<dbReference type="RefSeq" id="WP_201948688.1">
    <property type="nucleotide sequence ID" value="NZ_JAERRJ010000006.1"/>
</dbReference>
<proteinExistence type="predicted"/>
<reference evidence="2 3" key="1">
    <citation type="submission" date="2021-01" db="EMBL/GenBank/DDBJ databases">
        <title>WGS of actinomycetes isolated from Thailand.</title>
        <authorList>
            <person name="Thawai C."/>
        </authorList>
    </citation>
    <scope>NUCLEOTIDE SEQUENCE [LARGE SCALE GENOMIC DNA]</scope>
    <source>
        <strain evidence="2 3">LPG 2</strain>
    </source>
</reference>
<dbReference type="EMBL" id="JAERRJ010000006">
    <property type="protein sequence ID" value="MBL1076117.1"/>
    <property type="molecule type" value="Genomic_DNA"/>
</dbReference>
<comment type="caution">
    <text evidence="2">The sequence shown here is derived from an EMBL/GenBank/DDBJ whole genome shotgun (WGS) entry which is preliminary data.</text>
</comment>
<sequence>MGQRGPAVVGLYLRESGRWRRIAEYRLNADGVVTFRAIDPVEGLVARVWYHQGVDLLDQERTVSPQDGPEFLRALLQPFGFRDYRFRDDSRARDDNPVRDDGAFGDNASHPVPRGNDHATAESGCAACAGDGAAHGSHRTRPAAWRTLDADTVRF</sequence>
<feature type="region of interest" description="Disordered" evidence="1">
    <location>
        <begin position="90"/>
        <end position="122"/>
    </location>
</feature>
<feature type="compositionally biased region" description="Basic and acidic residues" evidence="1">
    <location>
        <begin position="90"/>
        <end position="102"/>
    </location>
</feature>
<accession>A0ABS1M649</accession>
<name>A0ABS1M649_9NOCA</name>
<evidence type="ECO:0000256" key="1">
    <source>
        <dbReference type="SAM" id="MobiDB-lite"/>
    </source>
</evidence>
<evidence type="ECO:0000313" key="3">
    <source>
        <dbReference type="Proteomes" id="UP000602198"/>
    </source>
</evidence>
<organism evidence="2 3">
    <name type="scientific">Nocardia acididurans</name>
    <dbReference type="NCBI Taxonomy" id="2802282"/>
    <lineage>
        <taxon>Bacteria</taxon>
        <taxon>Bacillati</taxon>
        <taxon>Actinomycetota</taxon>
        <taxon>Actinomycetes</taxon>
        <taxon>Mycobacteriales</taxon>
        <taxon>Nocardiaceae</taxon>
        <taxon>Nocardia</taxon>
    </lineage>
</organism>
<gene>
    <name evidence="2" type="ORF">JK358_17095</name>
</gene>
<dbReference type="Proteomes" id="UP000602198">
    <property type="component" value="Unassembled WGS sequence"/>
</dbReference>
<keyword evidence="3" id="KW-1185">Reference proteome</keyword>
<evidence type="ECO:0000313" key="2">
    <source>
        <dbReference type="EMBL" id="MBL1076117.1"/>
    </source>
</evidence>
<protein>
    <submittedName>
        <fullName evidence="2">Uncharacterized protein</fullName>
    </submittedName>
</protein>